<accession>A0A2C9D4K3</accession>
<dbReference type="OrthoDB" id="9801785at2"/>
<name>A0A2C9D4K3_9HYPH</name>
<dbReference type="PANTHER" id="PTHR43000">
    <property type="entry name" value="DTDP-D-GLUCOSE 4,6-DEHYDRATASE-RELATED"/>
    <property type="match status" value="1"/>
</dbReference>
<evidence type="ECO:0000313" key="2">
    <source>
        <dbReference type="EMBL" id="SON54425.1"/>
    </source>
</evidence>
<dbReference type="RefSeq" id="WP_099554739.1">
    <property type="nucleotide sequence ID" value="NZ_LT960614.1"/>
</dbReference>
<dbReference type="EMBL" id="LT960614">
    <property type="protein sequence ID" value="SON54425.1"/>
    <property type="molecule type" value="Genomic_DNA"/>
</dbReference>
<gene>
    <name evidence="2" type="primary">rfbG</name>
    <name evidence="2" type="ORF">HDIA_0884</name>
</gene>
<dbReference type="InterPro" id="IPR013445">
    <property type="entry name" value="CDP_4_6_deHydtase"/>
</dbReference>
<proteinExistence type="predicted"/>
<dbReference type="KEGG" id="hdi:HDIA_0884"/>
<feature type="domain" description="NAD(P)-binding" evidence="1">
    <location>
        <begin position="16"/>
        <end position="335"/>
    </location>
</feature>
<dbReference type="GO" id="GO:0047733">
    <property type="term" value="F:CDP-glucose 4,6-dehydratase activity"/>
    <property type="evidence" value="ECO:0007669"/>
    <property type="project" value="UniProtKB-EC"/>
</dbReference>
<dbReference type="InterPro" id="IPR036291">
    <property type="entry name" value="NAD(P)-bd_dom_sf"/>
</dbReference>
<dbReference type="Pfam" id="PF16363">
    <property type="entry name" value="GDP_Man_Dehyd"/>
    <property type="match status" value="1"/>
</dbReference>
<keyword evidence="3" id="KW-1185">Reference proteome</keyword>
<dbReference type="NCBIfam" id="TIGR02622">
    <property type="entry name" value="CDP_4_6_dhtase"/>
    <property type="match status" value="1"/>
</dbReference>
<dbReference type="Gene3D" id="3.40.50.720">
    <property type="entry name" value="NAD(P)-binding Rossmann-like Domain"/>
    <property type="match status" value="1"/>
</dbReference>
<protein>
    <submittedName>
        <fullName evidence="2">CDP-glucose 4,6-dehydratase</fullName>
        <ecNumber evidence="2">4.2.1.45</ecNumber>
    </submittedName>
</protein>
<sequence length="369" mass="40962">MSFGFSSAYADLPVVVTGHSGFKGSWLTAWLARLGASVTGISLPPDQGPDNLFERAEIGKDCTTHWTDIRDAQAVARIMQDVRPKVIFHLAAQPLVQRSYREPLLTFETNIMGAANVLEAARHCDSVEAVVFVTSDKVYDNREWVWAYREADRLGGLDPYSASKSAAEIVARTYMEVLRGPGEGYRLATARGGNVVGGGDWSENRIVPDIVRSLRAGDPLVLRHPEATRPWQHVLELCAGYLTLGACLLHGRTDRGAAATEFTGAWNFGPERTNEMSVRKLVDVALATWGKTDHPVELGHSSVHESTYLRVDSSKSQARLGWQPALDFEQTIAMTVDWYRQYVDKPDTARRLVEQQIESYTDLLGRTTR</sequence>
<keyword evidence="2" id="KW-0456">Lyase</keyword>
<dbReference type="Proteomes" id="UP000223606">
    <property type="component" value="Chromosome 1"/>
</dbReference>
<dbReference type="AlphaFoldDB" id="A0A2C9D4K3"/>
<evidence type="ECO:0000259" key="1">
    <source>
        <dbReference type="Pfam" id="PF16363"/>
    </source>
</evidence>
<reference evidence="3" key="1">
    <citation type="submission" date="2017-09" db="EMBL/GenBank/DDBJ databases">
        <title>Genome sequence of Nannocystis excedens DSM 71.</title>
        <authorList>
            <person name="Blom J."/>
        </authorList>
    </citation>
    <scope>NUCLEOTIDE SEQUENCE [LARGE SCALE GENOMIC DNA]</scope>
    <source>
        <strain evidence="3">type strain: E19</strain>
    </source>
</reference>
<dbReference type="SUPFAM" id="SSF51735">
    <property type="entry name" value="NAD(P)-binding Rossmann-fold domains"/>
    <property type="match status" value="1"/>
</dbReference>
<dbReference type="InterPro" id="IPR016040">
    <property type="entry name" value="NAD(P)-bd_dom"/>
</dbReference>
<organism evidence="2 3">
    <name type="scientific">Hartmannibacter diazotrophicus</name>
    <dbReference type="NCBI Taxonomy" id="1482074"/>
    <lineage>
        <taxon>Bacteria</taxon>
        <taxon>Pseudomonadati</taxon>
        <taxon>Pseudomonadota</taxon>
        <taxon>Alphaproteobacteria</taxon>
        <taxon>Hyphomicrobiales</taxon>
        <taxon>Pleomorphomonadaceae</taxon>
        <taxon>Hartmannibacter</taxon>
    </lineage>
</organism>
<dbReference type="EC" id="4.2.1.45" evidence="2"/>
<dbReference type="Gene3D" id="3.90.25.10">
    <property type="entry name" value="UDP-galactose 4-epimerase, domain 1"/>
    <property type="match status" value="1"/>
</dbReference>
<evidence type="ECO:0000313" key="3">
    <source>
        <dbReference type="Proteomes" id="UP000223606"/>
    </source>
</evidence>